<proteinExistence type="predicted"/>
<organism evidence="2 3">
    <name type="scientific">Stentor coeruleus</name>
    <dbReference type="NCBI Taxonomy" id="5963"/>
    <lineage>
        <taxon>Eukaryota</taxon>
        <taxon>Sar</taxon>
        <taxon>Alveolata</taxon>
        <taxon>Ciliophora</taxon>
        <taxon>Postciliodesmatophora</taxon>
        <taxon>Heterotrichea</taxon>
        <taxon>Heterotrichida</taxon>
        <taxon>Stentoridae</taxon>
        <taxon>Stentor</taxon>
    </lineage>
</organism>
<protein>
    <recommendedName>
        <fullName evidence="4">RGS domain-containing protein</fullName>
    </recommendedName>
</protein>
<feature type="transmembrane region" description="Helical" evidence="1">
    <location>
        <begin position="188"/>
        <end position="207"/>
    </location>
</feature>
<evidence type="ECO:0000313" key="3">
    <source>
        <dbReference type="Proteomes" id="UP000187209"/>
    </source>
</evidence>
<keyword evidence="1" id="KW-0472">Membrane</keyword>
<keyword evidence="1" id="KW-0812">Transmembrane</keyword>
<feature type="transmembrane region" description="Helical" evidence="1">
    <location>
        <begin position="213"/>
        <end position="233"/>
    </location>
</feature>
<evidence type="ECO:0000313" key="2">
    <source>
        <dbReference type="EMBL" id="OMJ88765.1"/>
    </source>
</evidence>
<dbReference type="EMBL" id="MPUH01000142">
    <property type="protein sequence ID" value="OMJ88765.1"/>
    <property type="molecule type" value="Genomic_DNA"/>
</dbReference>
<dbReference type="AlphaFoldDB" id="A0A1R2CII4"/>
<gene>
    <name evidence="2" type="ORF">SteCoe_9229</name>
</gene>
<feature type="transmembrane region" description="Helical" evidence="1">
    <location>
        <begin position="125"/>
        <end position="150"/>
    </location>
</feature>
<accession>A0A1R2CII4</accession>
<dbReference type="Proteomes" id="UP000187209">
    <property type="component" value="Unassembled WGS sequence"/>
</dbReference>
<feature type="transmembrane region" description="Helical" evidence="1">
    <location>
        <begin position="6"/>
        <end position="27"/>
    </location>
</feature>
<keyword evidence="3" id="KW-1185">Reference proteome</keyword>
<evidence type="ECO:0008006" key="4">
    <source>
        <dbReference type="Google" id="ProtNLM"/>
    </source>
</evidence>
<feature type="transmembrane region" description="Helical" evidence="1">
    <location>
        <begin position="156"/>
        <end position="176"/>
    </location>
</feature>
<name>A0A1R2CII4_9CILI</name>
<evidence type="ECO:0000256" key="1">
    <source>
        <dbReference type="SAM" id="Phobius"/>
    </source>
</evidence>
<feature type="transmembrane region" description="Helical" evidence="1">
    <location>
        <begin position="48"/>
        <end position="72"/>
    </location>
</feature>
<sequence length="355" mass="41476">MEAHLYINIGVVAFSVTMFFVIVLAIIKKKSSILTTPIYERSVYLIMLANTANYLEVIFNLVLGCVIIESSTNIDIELAISISGAIYCTRIYASSMALRLYRIQLLHKFRCGEVSRENLMKRSSLLFINLLTNSYALVVSCIEAVVVFMSESNINIFINFNSLCYAFEFLVLLGLCIKGIDYTHPTIYIEYIFYCLIWATGTIMYYQTLNMRLFFLIPIRNCILLLITIFSLYEHIKVLRPPLPLDLNLEIIFEFMELYFDFKDFVMKKGEVKYIKACEIYKNLSKATFIDSFTSFDISRSELYLFEDDLKSFLDDSQYDDIRHCMHETLSVVLKEYEASEQYAKFKKHYYVNFN</sequence>
<feature type="transmembrane region" description="Helical" evidence="1">
    <location>
        <begin position="78"/>
        <end position="101"/>
    </location>
</feature>
<comment type="caution">
    <text evidence="2">The sequence shown here is derived from an EMBL/GenBank/DDBJ whole genome shotgun (WGS) entry which is preliminary data.</text>
</comment>
<dbReference type="OrthoDB" id="326906at2759"/>
<reference evidence="2 3" key="1">
    <citation type="submission" date="2016-11" db="EMBL/GenBank/DDBJ databases">
        <title>The macronuclear genome of Stentor coeruleus: a giant cell with tiny introns.</title>
        <authorList>
            <person name="Slabodnick M."/>
            <person name="Ruby J.G."/>
            <person name="Reiff S.B."/>
            <person name="Swart E.C."/>
            <person name="Gosai S."/>
            <person name="Prabakaran S."/>
            <person name="Witkowska E."/>
            <person name="Larue G.E."/>
            <person name="Fisher S."/>
            <person name="Freeman R.M."/>
            <person name="Gunawardena J."/>
            <person name="Chu W."/>
            <person name="Stover N.A."/>
            <person name="Gregory B.D."/>
            <person name="Nowacki M."/>
            <person name="Derisi J."/>
            <person name="Roy S.W."/>
            <person name="Marshall W.F."/>
            <person name="Sood P."/>
        </authorList>
    </citation>
    <scope>NUCLEOTIDE SEQUENCE [LARGE SCALE GENOMIC DNA]</scope>
    <source>
        <strain evidence="2">WM001</strain>
    </source>
</reference>
<keyword evidence="1" id="KW-1133">Transmembrane helix</keyword>